<comment type="caution">
    <text evidence="7">The sequence shown here is derived from an EMBL/GenBank/DDBJ whole genome shotgun (WGS) entry which is preliminary data.</text>
</comment>
<evidence type="ECO:0000256" key="1">
    <source>
        <dbReference type="ARBA" id="ARBA00009995"/>
    </source>
</evidence>
<dbReference type="Proteomes" id="UP001209878">
    <property type="component" value="Unassembled WGS sequence"/>
</dbReference>
<dbReference type="FunFam" id="3.40.50.2000:FF:000021">
    <property type="entry name" value="UDP-glucuronosyltransferase"/>
    <property type="match status" value="1"/>
</dbReference>
<evidence type="ECO:0000256" key="6">
    <source>
        <dbReference type="SAM" id="SignalP"/>
    </source>
</evidence>
<comment type="similarity">
    <text evidence="1 4">Belongs to the UDP-glycosyltransferase family.</text>
</comment>
<dbReference type="InterPro" id="IPR050271">
    <property type="entry name" value="UDP-glycosyltransferase"/>
</dbReference>
<dbReference type="PANTHER" id="PTHR48043:SF145">
    <property type="entry name" value="FI06409P-RELATED"/>
    <property type="match status" value="1"/>
</dbReference>
<dbReference type="GO" id="GO:0008194">
    <property type="term" value="F:UDP-glycosyltransferase activity"/>
    <property type="evidence" value="ECO:0007669"/>
    <property type="project" value="InterPro"/>
</dbReference>
<dbReference type="PROSITE" id="PS00375">
    <property type="entry name" value="UDPGT"/>
    <property type="match status" value="1"/>
</dbReference>
<dbReference type="EMBL" id="JAODUO010000537">
    <property type="protein sequence ID" value="KAK2178608.1"/>
    <property type="molecule type" value="Genomic_DNA"/>
</dbReference>
<keyword evidence="6" id="KW-0732">Signal</keyword>
<accession>A0AAD9KVS9</accession>
<keyword evidence="3 4" id="KW-0808">Transferase</keyword>
<keyword evidence="5" id="KW-0472">Membrane</keyword>
<feature type="transmembrane region" description="Helical" evidence="5">
    <location>
        <begin position="502"/>
        <end position="530"/>
    </location>
</feature>
<keyword evidence="2 4" id="KW-0328">Glycosyltransferase</keyword>
<sequence length="538" mass="61030">MALQYLALVAATFLLSSLSQSPASAAKILLYPFGHCLNSHLLNMEYISEILSSDGHNVSLLISSAYGNYDNKRFGNPHAVSTSEKALNVILFDGPSDFDSVCDIDTMDALIYAPAAERYKKLMANFVSYCDRLLSDKQTLQFLKAQKFDLFMLDTLDPCSRILADYLDILFIPMITTGLGHYDGNPRPPSYIPAPLTTFMPDMTFPQRIKNLVMKFMYDIIPVVGRFDEPFEALKRKHSINTSLSLADTFNRASLKFVNSHFAIEYPAPITPDTILVGGFSVKEPYPLNAELEEFMQSSGDDGVILMTLGTITKRYDARWTKIFADAFARLPQKVIWRYYSTDSEVENYQFSDNIKRMKWVPQVDILAHNKTRLFISHCGLHGLYETIYYKMPVVALPISCDQFNHAVKLTQYLQLGVQLDIFDLTSDKVYDAIQEVLQNGKYKKNAEATSERIHDMPVSAKDAINYWVSYVIRHKGAPYLKSVAYKLNWYEYLSLDVVGCLLLGFCLALAAAGFVIYKLGSVMLVKLLVMWKKQKFE</sequence>
<evidence type="ECO:0000256" key="2">
    <source>
        <dbReference type="ARBA" id="ARBA00022676"/>
    </source>
</evidence>
<evidence type="ECO:0000256" key="4">
    <source>
        <dbReference type="RuleBase" id="RU003718"/>
    </source>
</evidence>
<evidence type="ECO:0000256" key="3">
    <source>
        <dbReference type="ARBA" id="ARBA00022679"/>
    </source>
</evidence>
<keyword evidence="8" id="KW-1185">Reference proteome</keyword>
<reference evidence="7" key="1">
    <citation type="journal article" date="2023" name="Mol. Biol. Evol.">
        <title>Third-Generation Sequencing Reveals the Adaptive Role of the Epigenome in Three Deep-Sea Polychaetes.</title>
        <authorList>
            <person name="Perez M."/>
            <person name="Aroh O."/>
            <person name="Sun Y."/>
            <person name="Lan Y."/>
            <person name="Juniper S.K."/>
            <person name="Young C.R."/>
            <person name="Angers B."/>
            <person name="Qian P.Y."/>
        </authorList>
    </citation>
    <scope>NUCLEOTIDE SEQUENCE</scope>
    <source>
        <strain evidence="7">R07B-5</strain>
    </source>
</reference>
<keyword evidence="5" id="KW-0812">Transmembrane</keyword>
<dbReference type="Gene3D" id="3.40.50.2000">
    <property type="entry name" value="Glycogen Phosphorylase B"/>
    <property type="match status" value="2"/>
</dbReference>
<dbReference type="Pfam" id="PF00201">
    <property type="entry name" value="UDPGT"/>
    <property type="match status" value="1"/>
</dbReference>
<protein>
    <recommendedName>
        <fullName evidence="9">UDP-glucuronosyltransferase</fullName>
    </recommendedName>
</protein>
<dbReference type="SUPFAM" id="SSF53756">
    <property type="entry name" value="UDP-Glycosyltransferase/glycogen phosphorylase"/>
    <property type="match status" value="1"/>
</dbReference>
<dbReference type="CDD" id="cd03784">
    <property type="entry name" value="GT1_Gtf-like"/>
    <property type="match status" value="1"/>
</dbReference>
<dbReference type="InterPro" id="IPR035595">
    <property type="entry name" value="UDP_glycos_trans_CS"/>
</dbReference>
<feature type="signal peptide" evidence="6">
    <location>
        <begin position="1"/>
        <end position="25"/>
    </location>
</feature>
<proteinExistence type="inferred from homology"/>
<evidence type="ECO:0000313" key="8">
    <source>
        <dbReference type="Proteomes" id="UP001209878"/>
    </source>
</evidence>
<name>A0AAD9KVS9_RIDPI</name>
<evidence type="ECO:0008006" key="9">
    <source>
        <dbReference type="Google" id="ProtNLM"/>
    </source>
</evidence>
<evidence type="ECO:0000313" key="7">
    <source>
        <dbReference type="EMBL" id="KAK2178608.1"/>
    </source>
</evidence>
<dbReference type="InterPro" id="IPR002213">
    <property type="entry name" value="UDP_glucos_trans"/>
</dbReference>
<dbReference type="AlphaFoldDB" id="A0AAD9KVS9"/>
<feature type="chain" id="PRO_5042118663" description="UDP-glucuronosyltransferase" evidence="6">
    <location>
        <begin position="26"/>
        <end position="538"/>
    </location>
</feature>
<keyword evidence="5" id="KW-1133">Transmembrane helix</keyword>
<gene>
    <name evidence="7" type="ORF">NP493_538g05006</name>
</gene>
<evidence type="ECO:0000256" key="5">
    <source>
        <dbReference type="SAM" id="Phobius"/>
    </source>
</evidence>
<dbReference type="PANTHER" id="PTHR48043">
    <property type="entry name" value="EG:EG0003.4 PROTEIN-RELATED"/>
    <property type="match status" value="1"/>
</dbReference>
<organism evidence="7 8">
    <name type="scientific">Ridgeia piscesae</name>
    <name type="common">Tubeworm</name>
    <dbReference type="NCBI Taxonomy" id="27915"/>
    <lineage>
        <taxon>Eukaryota</taxon>
        <taxon>Metazoa</taxon>
        <taxon>Spiralia</taxon>
        <taxon>Lophotrochozoa</taxon>
        <taxon>Annelida</taxon>
        <taxon>Polychaeta</taxon>
        <taxon>Sedentaria</taxon>
        <taxon>Canalipalpata</taxon>
        <taxon>Sabellida</taxon>
        <taxon>Siboglinidae</taxon>
        <taxon>Ridgeia</taxon>
    </lineage>
</organism>